<keyword evidence="2" id="KW-1133">Transmembrane helix</keyword>
<keyword evidence="4" id="KW-1185">Reference proteome</keyword>
<reference evidence="4" key="1">
    <citation type="journal article" date="2019" name="Int. J. Syst. Evol. Microbiol.">
        <title>The Global Catalogue of Microorganisms (GCM) 10K type strain sequencing project: providing services to taxonomists for standard genome sequencing and annotation.</title>
        <authorList>
            <consortium name="The Broad Institute Genomics Platform"/>
            <consortium name="The Broad Institute Genome Sequencing Center for Infectious Disease"/>
            <person name="Wu L."/>
            <person name="Ma J."/>
        </authorList>
    </citation>
    <scope>NUCLEOTIDE SEQUENCE [LARGE SCALE GENOMIC DNA]</scope>
    <source>
        <strain evidence="4">NBRC 108728</strain>
    </source>
</reference>
<evidence type="ECO:0000256" key="1">
    <source>
        <dbReference type="SAM" id="MobiDB-lite"/>
    </source>
</evidence>
<accession>A0ABN6XY17</accession>
<evidence type="ECO:0000313" key="4">
    <source>
        <dbReference type="Proteomes" id="UP001321486"/>
    </source>
</evidence>
<name>A0ABN6XY17_9MICO</name>
<feature type="region of interest" description="Disordered" evidence="1">
    <location>
        <begin position="1"/>
        <end position="73"/>
    </location>
</feature>
<protein>
    <submittedName>
        <fullName evidence="3">Uncharacterized protein</fullName>
    </submittedName>
</protein>
<dbReference type="Proteomes" id="UP001321486">
    <property type="component" value="Chromosome"/>
</dbReference>
<evidence type="ECO:0000313" key="3">
    <source>
        <dbReference type="EMBL" id="BDZ49885.1"/>
    </source>
</evidence>
<feature type="transmembrane region" description="Helical" evidence="2">
    <location>
        <begin position="79"/>
        <end position="100"/>
    </location>
</feature>
<gene>
    <name evidence="3" type="ORF">GCM10025867_21260</name>
</gene>
<keyword evidence="2" id="KW-0472">Membrane</keyword>
<dbReference type="EMBL" id="AP027732">
    <property type="protein sequence ID" value="BDZ49885.1"/>
    <property type="molecule type" value="Genomic_DNA"/>
</dbReference>
<proteinExistence type="predicted"/>
<sequence>MQDEQDPGARDAARRRLVERAFAPDATPSDRQALAEFDRASPTSAARPADVADAPGVEPGPVDDEQAPERERRRRRRTILVAVGAAALCGVGGLAAGLSVSGRPEAAAPPADSNLTSVEKVLPAFVAPDFSGQQIAVDIPSGPIPSNLVRSSFRSAGLSDNDSSPGDELQVYVAKDTTNYDCLVVVHTGQLSSVCVSGRYFPASGLTLAWNAEKGTDIVSWLPDGTMSLSN</sequence>
<keyword evidence="2" id="KW-0812">Transmembrane</keyword>
<organism evidence="3 4">
    <name type="scientific">Frondihabitans sucicola</name>
    <dbReference type="NCBI Taxonomy" id="1268041"/>
    <lineage>
        <taxon>Bacteria</taxon>
        <taxon>Bacillati</taxon>
        <taxon>Actinomycetota</taxon>
        <taxon>Actinomycetes</taxon>
        <taxon>Micrococcales</taxon>
        <taxon>Microbacteriaceae</taxon>
        <taxon>Frondihabitans</taxon>
    </lineage>
</organism>
<dbReference type="RefSeq" id="WP_286346570.1">
    <property type="nucleotide sequence ID" value="NZ_AP027732.1"/>
</dbReference>
<evidence type="ECO:0000256" key="2">
    <source>
        <dbReference type="SAM" id="Phobius"/>
    </source>
</evidence>
<feature type="compositionally biased region" description="Basic and acidic residues" evidence="1">
    <location>
        <begin position="7"/>
        <end position="19"/>
    </location>
</feature>